<accession>A0AAU3ICH4</accession>
<proteinExistence type="predicted"/>
<sequence>MATKPGARARASVSAFTQELFGRLPRADQRRWAHAYMEGLLSTPGKKTVRRLAASVSDSCTAPQSLHQFINASPWAWEPVRAELTRWVQRHTAPRAWTIGLAVVPKRGDRSCGVHRRFVPQAGRTLNCQVGVGAFLSTDTEDVPVDWRLLLPDPWSNDPALRRRARIPEGTEPRSAEAQTLDLVEGLPSSGQLAEVPVVADLDGYADTGEIVRALSSRGRHFVVAVPAALPVLAAQVPPPSTHPGRQDRATALPDRTARTALTVRQVLTRREATAPHHVTLRTRRGEERTAHVLTGLVRLPEPGGSRPSRAAGHPPVHRVFAEWDPDTRRPGRTWFTSLVNRPAGELLELAALHSGTADTVRRLEDDFGLLAFEGRSYPGWHHHMTLVSAAFAYSSLTTTRRGDN</sequence>
<feature type="domain" description="Transposase IS701-like DDE" evidence="1">
    <location>
        <begin position="19"/>
        <end position="275"/>
    </location>
</feature>
<dbReference type="PANTHER" id="PTHR33627">
    <property type="entry name" value="TRANSPOSASE"/>
    <property type="match status" value="1"/>
</dbReference>
<dbReference type="InterPro" id="IPR039365">
    <property type="entry name" value="IS701-like"/>
</dbReference>
<evidence type="ECO:0000259" key="1">
    <source>
        <dbReference type="Pfam" id="PF13546"/>
    </source>
</evidence>
<evidence type="ECO:0000313" key="2">
    <source>
        <dbReference type="EMBL" id="WTZ14208.1"/>
    </source>
</evidence>
<dbReference type="AlphaFoldDB" id="A0AAU3ICH4"/>
<dbReference type="InterPro" id="IPR038721">
    <property type="entry name" value="IS701-like_DDE_dom"/>
</dbReference>
<reference evidence="2" key="1">
    <citation type="submission" date="2022-10" db="EMBL/GenBank/DDBJ databases">
        <title>The complete genomes of actinobacterial strains from the NBC collection.</title>
        <authorList>
            <person name="Joergensen T.S."/>
            <person name="Alvarez Arevalo M."/>
            <person name="Sterndorff E.B."/>
            <person name="Faurdal D."/>
            <person name="Vuksanovic O."/>
            <person name="Mourched A.-S."/>
            <person name="Charusanti P."/>
            <person name="Shaw S."/>
            <person name="Blin K."/>
            <person name="Weber T."/>
        </authorList>
    </citation>
    <scope>NUCLEOTIDE SEQUENCE</scope>
    <source>
        <strain evidence="2">NBC_01393</strain>
    </source>
</reference>
<organism evidence="2">
    <name type="scientific">Streptomyces sp. NBC_01393</name>
    <dbReference type="NCBI Taxonomy" id="2903851"/>
    <lineage>
        <taxon>Bacteria</taxon>
        <taxon>Bacillati</taxon>
        <taxon>Actinomycetota</taxon>
        <taxon>Actinomycetes</taxon>
        <taxon>Kitasatosporales</taxon>
        <taxon>Streptomycetaceae</taxon>
        <taxon>Streptomyces</taxon>
    </lineage>
</organism>
<dbReference type="Pfam" id="PF13546">
    <property type="entry name" value="DDE_5"/>
    <property type="match status" value="1"/>
</dbReference>
<name>A0AAU3ICH4_9ACTN</name>
<dbReference type="EMBL" id="CP109546">
    <property type="protein sequence ID" value="WTZ14208.1"/>
    <property type="molecule type" value="Genomic_DNA"/>
</dbReference>
<protein>
    <submittedName>
        <fullName evidence="2">Transposase</fullName>
    </submittedName>
</protein>
<gene>
    <name evidence="2" type="ORF">OG699_43415</name>
</gene>
<dbReference type="PANTHER" id="PTHR33627:SF1">
    <property type="entry name" value="TRANSPOSASE"/>
    <property type="match status" value="1"/>
</dbReference>